<sequence length="789" mass="87045">MMSAAKLDAIWSPIHYNRFIVWGSDITLYEVSQLKDIERKSSYVKISNISGATVLTSQSAVGVRCADACCIPGQQDPLLALGHASGRVALVNLGQNPDPLSLAGRAFDNSSAPDQQRPLAEMGLSETAQNVNWTYSSARMLIASMNSKHIKIFDLRDLSNKGVSVATTKYCYGVCGDPFNEWQLASRGDNVLCVWDTRAFERPLLSLPQHKPLSKILWCPTRRNLICSLQRDATSLRLHDIQLIHNTQIAGQNPNESEVSNGPIVLERDVCPGSHVLSGFSWHPTHQARVLAVSPSGALLDYTVSERVTVSWGATAGLVWTDGALKTLPETFYANLHDISYTMKRRAQTEYGLKHDLWQNADLANDEQLSALWHFLALSKSLVEDGCIKNSTWRHPGVRWVLRADTAGGYRSEGVPSLLPDLPNRRITIYRSAERTRAMQLCNWGWGWENVGAGLERAEADGQWGRAAAVAAFHLRLRTALDILSRAPDPQMRMVALAVAGLSEERVWRETAATAAPSLPDPYLRALFAFLSAIVATASHHHQPDYDAVLNEKEMRLEDRVAFACIFLGDERLAEYVRRLTDDHVHRGALAGVLLTGSSPEGVSLLQRWLETTGDVQTAALVAARTFTPDLIKDSRVLTWIDSYRSLVDSWRLWWARCSFDTWLAGTPANHDARQVCIACGYCGKTVAAASGLTRPARHLPRLAPPAAKMKISACPHCRKPLPRCAVCALHMGTAGGGEFPGWFTWCVACRHGGHATHLLNWFREHTECPVSSCSCRCISMDPPPSAQP</sequence>
<protein>
    <submittedName>
        <fullName evidence="6">GATOR complex protein MIOS</fullName>
    </submittedName>
</protein>
<dbReference type="AlphaFoldDB" id="A0A4C1TQ15"/>
<dbReference type="Pfam" id="PF17034">
    <property type="entry name" value="zinc_ribbon_16"/>
    <property type="match status" value="2"/>
</dbReference>
<dbReference type="OrthoDB" id="341486at2759"/>
<evidence type="ECO:0000313" key="6">
    <source>
        <dbReference type="EMBL" id="GBP16081.1"/>
    </source>
</evidence>
<gene>
    <name evidence="6" type="primary">MIOS</name>
    <name evidence="6" type="ORF">EVAR_94419_1</name>
</gene>
<reference evidence="6 7" key="1">
    <citation type="journal article" date="2019" name="Commun. Biol.">
        <title>The bagworm genome reveals a unique fibroin gene that provides high tensile strength.</title>
        <authorList>
            <person name="Kono N."/>
            <person name="Nakamura H."/>
            <person name="Ohtoshi R."/>
            <person name="Tomita M."/>
            <person name="Numata K."/>
            <person name="Arakawa K."/>
        </authorList>
    </citation>
    <scope>NUCLEOTIDE SEQUENCE [LARGE SCALE GENOMIC DNA]</scope>
</reference>
<evidence type="ECO:0000256" key="1">
    <source>
        <dbReference type="ARBA" id="ARBA00009713"/>
    </source>
</evidence>
<dbReference type="GO" id="GO:1904263">
    <property type="term" value="P:positive regulation of TORC1 signaling"/>
    <property type="evidence" value="ECO:0007669"/>
    <property type="project" value="TreeGrafter"/>
</dbReference>
<dbReference type="Pfam" id="PF21720">
    <property type="entry name" value="MIOS_WD40"/>
    <property type="match status" value="1"/>
</dbReference>
<dbReference type="EMBL" id="BGZK01000076">
    <property type="protein sequence ID" value="GBP16081.1"/>
    <property type="molecule type" value="Genomic_DNA"/>
</dbReference>
<evidence type="ECO:0000313" key="7">
    <source>
        <dbReference type="Proteomes" id="UP000299102"/>
    </source>
</evidence>
<dbReference type="STRING" id="151549.A0A4C1TQ15"/>
<feature type="domain" description="MIOS-like alpha-solenoid" evidence="5">
    <location>
        <begin position="343"/>
        <end position="567"/>
    </location>
</feature>
<dbReference type="SUPFAM" id="SSF50978">
    <property type="entry name" value="WD40 repeat-like"/>
    <property type="match status" value="1"/>
</dbReference>
<dbReference type="CDD" id="cd16691">
    <property type="entry name" value="mRING-H2-C3H3C2_Mio"/>
    <property type="match status" value="1"/>
</dbReference>
<proteinExistence type="inferred from homology"/>
<dbReference type="InterPro" id="IPR031488">
    <property type="entry name" value="Zn_ribbon_mio"/>
</dbReference>
<name>A0A4C1TQ15_EUMVA</name>
<evidence type="ECO:0000256" key="3">
    <source>
        <dbReference type="ARBA" id="ARBA00022737"/>
    </source>
</evidence>
<evidence type="ECO:0000259" key="5">
    <source>
        <dbReference type="Pfam" id="PF21719"/>
    </source>
</evidence>
<keyword evidence="2" id="KW-0853">WD repeat</keyword>
<organism evidence="6 7">
    <name type="scientific">Eumeta variegata</name>
    <name type="common">Bagworm moth</name>
    <name type="synonym">Eumeta japonica</name>
    <dbReference type="NCBI Taxonomy" id="151549"/>
    <lineage>
        <taxon>Eukaryota</taxon>
        <taxon>Metazoa</taxon>
        <taxon>Ecdysozoa</taxon>
        <taxon>Arthropoda</taxon>
        <taxon>Hexapoda</taxon>
        <taxon>Insecta</taxon>
        <taxon>Pterygota</taxon>
        <taxon>Neoptera</taxon>
        <taxon>Endopterygota</taxon>
        <taxon>Lepidoptera</taxon>
        <taxon>Glossata</taxon>
        <taxon>Ditrysia</taxon>
        <taxon>Tineoidea</taxon>
        <taxon>Psychidae</taxon>
        <taxon>Oiketicinae</taxon>
        <taxon>Eumeta</taxon>
    </lineage>
</organism>
<feature type="domain" description="GATOR2 complex protein MIO zinc-ribbon like" evidence="4">
    <location>
        <begin position="708"/>
        <end position="735"/>
    </location>
</feature>
<evidence type="ECO:0000256" key="2">
    <source>
        <dbReference type="ARBA" id="ARBA00022574"/>
    </source>
</evidence>
<dbReference type="GO" id="GO:0034198">
    <property type="term" value="P:cellular response to amino acid starvation"/>
    <property type="evidence" value="ECO:0007669"/>
    <property type="project" value="TreeGrafter"/>
</dbReference>
<dbReference type="Proteomes" id="UP000299102">
    <property type="component" value="Unassembled WGS sequence"/>
</dbReference>
<feature type="domain" description="GATOR2 complex protein MIO zinc-ribbon like" evidence="4">
    <location>
        <begin position="740"/>
        <end position="779"/>
    </location>
</feature>
<keyword evidence="7" id="KW-1185">Reference proteome</keyword>
<dbReference type="PANTHER" id="PTHR16453">
    <property type="entry name" value="WD40 DOMAIN-CONTAINING PROTEIN MIO FAMILY MEMBER"/>
    <property type="match status" value="1"/>
</dbReference>
<dbReference type="PANTHER" id="PTHR16453:SF9">
    <property type="entry name" value="GATOR COMPLEX PROTEIN MIOS"/>
    <property type="match status" value="1"/>
</dbReference>
<dbReference type="InterPro" id="IPR037593">
    <property type="entry name" value="MIOS/Sea4"/>
</dbReference>
<evidence type="ECO:0000259" key="4">
    <source>
        <dbReference type="Pfam" id="PF17034"/>
    </source>
</evidence>
<accession>A0A4C1TQ15</accession>
<dbReference type="Pfam" id="PF21719">
    <property type="entry name" value="MIOS_a-sol"/>
    <property type="match status" value="1"/>
</dbReference>
<dbReference type="InterPro" id="IPR015943">
    <property type="entry name" value="WD40/YVTN_repeat-like_dom_sf"/>
</dbReference>
<comment type="caution">
    <text evidence="6">The sequence shown here is derived from an EMBL/GenBank/DDBJ whole genome shotgun (WGS) entry which is preliminary data.</text>
</comment>
<comment type="similarity">
    <text evidence="1">Belongs to the WD repeat mio family.</text>
</comment>
<dbReference type="Gene3D" id="2.130.10.10">
    <property type="entry name" value="YVTN repeat-like/Quinoprotein amine dehydrogenase"/>
    <property type="match status" value="1"/>
</dbReference>
<dbReference type="InterPro" id="IPR049092">
    <property type="entry name" value="MIOS_a-sol"/>
</dbReference>
<dbReference type="InterPro" id="IPR036322">
    <property type="entry name" value="WD40_repeat_dom_sf"/>
</dbReference>
<keyword evidence="3" id="KW-0677">Repeat</keyword>
<dbReference type="GO" id="GO:0005737">
    <property type="term" value="C:cytoplasm"/>
    <property type="evidence" value="ECO:0007669"/>
    <property type="project" value="TreeGrafter"/>
</dbReference>